<gene>
    <name evidence="1" type="ORF">PXEA_LOCUS20889</name>
</gene>
<dbReference type="AlphaFoldDB" id="A0A3S5AMG8"/>
<proteinExistence type="predicted"/>
<dbReference type="Proteomes" id="UP000784294">
    <property type="component" value="Unassembled WGS sequence"/>
</dbReference>
<accession>A0A3S5AMG8</accession>
<keyword evidence="2" id="KW-1185">Reference proteome</keyword>
<sequence length="98" mass="10744">MDNSYSALIASILSDGLAITEQLIPNTGYAEKPDVWLVLCAIAPQYYGSNGEQRSDWRGGNGTYAHGDSMIALAIFKRIEIPVTGSWMTGHIFTCVRF</sequence>
<dbReference type="EMBL" id="CAAALY010087356">
    <property type="protein sequence ID" value="VEL27449.1"/>
    <property type="molecule type" value="Genomic_DNA"/>
</dbReference>
<comment type="caution">
    <text evidence="1">The sequence shown here is derived from an EMBL/GenBank/DDBJ whole genome shotgun (WGS) entry which is preliminary data.</text>
</comment>
<evidence type="ECO:0000313" key="2">
    <source>
        <dbReference type="Proteomes" id="UP000784294"/>
    </source>
</evidence>
<reference evidence="1" key="1">
    <citation type="submission" date="2018-11" db="EMBL/GenBank/DDBJ databases">
        <authorList>
            <consortium name="Pathogen Informatics"/>
        </authorList>
    </citation>
    <scope>NUCLEOTIDE SEQUENCE</scope>
</reference>
<evidence type="ECO:0000313" key="1">
    <source>
        <dbReference type="EMBL" id="VEL27449.1"/>
    </source>
</evidence>
<name>A0A3S5AMG8_9PLAT</name>
<organism evidence="1 2">
    <name type="scientific">Protopolystoma xenopodis</name>
    <dbReference type="NCBI Taxonomy" id="117903"/>
    <lineage>
        <taxon>Eukaryota</taxon>
        <taxon>Metazoa</taxon>
        <taxon>Spiralia</taxon>
        <taxon>Lophotrochozoa</taxon>
        <taxon>Platyhelminthes</taxon>
        <taxon>Monogenea</taxon>
        <taxon>Polyopisthocotylea</taxon>
        <taxon>Polystomatidea</taxon>
        <taxon>Polystomatidae</taxon>
        <taxon>Protopolystoma</taxon>
    </lineage>
</organism>
<protein>
    <submittedName>
        <fullName evidence="1">Uncharacterized protein</fullName>
    </submittedName>
</protein>